<evidence type="ECO:0000313" key="4">
    <source>
        <dbReference type="Proteomes" id="UP001595536"/>
    </source>
</evidence>
<dbReference type="RefSeq" id="WP_376829715.1">
    <property type="nucleotide sequence ID" value="NZ_JBHLWR010000006.1"/>
</dbReference>
<dbReference type="EMBL" id="JBHRUV010000018">
    <property type="protein sequence ID" value="MFC3265672.1"/>
    <property type="molecule type" value="Genomic_DNA"/>
</dbReference>
<name>A0ABV7LCZ2_9HYPH</name>
<keyword evidence="1" id="KW-0812">Transmembrane</keyword>
<reference evidence="4" key="1">
    <citation type="journal article" date="2019" name="Int. J. Syst. Evol. Microbiol.">
        <title>The Global Catalogue of Microorganisms (GCM) 10K type strain sequencing project: providing services to taxonomists for standard genome sequencing and annotation.</title>
        <authorList>
            <consortium name="The Broad Institute Genomics Platform"/>
            <consortium name="The Broad Institute Genome Sequencing Center for Infectious Disease"/>
            <person name="Wu L."/>
            <person name="Ma J."/>
        </authorList>
    </citation>
    <scope>NUCLEOTIDE SEQUENCE [LARGE SCALE GENOMIC DNA]</scope>
    <source>
        <strain evidence="4">CCM 7941</strain>
    </source>
</reference>
<evidence type="ECO:0000313" key="3">
    <source>
        <dbReference type="EMBL" id="MFC3265672.1"/>
    </source>
</evidence>
<dbReference type="InterPro" id="IPR045594">
    <property type="entry name" value="DUF6460"/>
</dbReference>
<sequence length="91" mass="9384">MAGSRGGLNGFLGGSPLSVLARLAFLSLLVGAAMAFLDITPVALVDGAVRFARRLVANGFAVLGDLGMWMACGAMVVVPVWLALRLLARRG</sequence>
<comment type="caution">
    <text evidence="3">The sequence shown here is derived from an EMBL/GenBank/DDBJ whole genome shotgun (WGS) entry which is preliminary data.</text>
</comment>
<accession>A0ABV7LCZ2</accession>
<keyword evidence="1" id="KW-0472">Membrane</keyword>
<feature type="transmembrane region" description="Helical" evidence="1">
    <location>
        <begin position="66"/>
        <end position="88"/>
    </location>
</feature>
<keyword evidence="4" id="KW-1185">Reference proteome</keyword>
<protein>
    <submittedName>
        <fullName evidence="3">DUF6460 domain-containing protein</fullName>
    </submittedName>
</protein>
<evidence type="ECO:0000259" key="2">
    <source>
        <dbReference type="Pfam" id="PF20061"/>
    </source>
</evidence>
<feature type="domain" description="DUF6460" evidence="2">
    <location>
        <begin position="57"/>
        <end position="90"/>
    </location>
</feature>
<feature type="transmembrane region" description="Helical" evidence="1">
    <location>
        <begin position="20"/>
        <end position="45"/>
    </location>
</feature>
<organism evidence="3 4">
    <name type="scientific">Camelimonas abortus</name>
    <dbReference type="NCBI Taxonomy" id="1017184"/>
    <lineage>
        <taxon>Bacteria</taxon>
        <taxon>Pseudomonadati</taxon>
        <taxon>Pseudomonadota</taxon>
        <taxon>Alphaproteobacteria</taxon>
        <taxon>Hyphomicrobiales</taxon>
        <taxon>Chelatococcaceae</taxon>
        <taxon>Camelimonas</taxon>
    </lineage>
</organism>
<evidence type="ECO:0000256" key="1">
    <source>
        <dbReference type="SAM" id="Phobius"/>
    </source>
</evidence>
<dbReference type="Proteomes" id="UP001595536">
    <property type="component" value="Unassembled WGS sequence"/>
</dbReference>
<keyword evidence="1" id="KW-1133">Transmembrane helix</keyword>
<gene>
    <name evidence="3" type="ORF">ACFOEX_04740</name>
</gene>
<dbReference type="Pfam" id="PF20061">
    <property type="entry name" value="DUF6460"/>
    <property type="match status" value="1"/>
</dbReference>
<proteinExistence type="predicted"/>